<name>A0A822ZF33_NELNU</name>
<feature type="signal peptide" evidence="1">
    <location>
        <begin position="1"/>
        <end position="17"/>
    </location>
</feature>
<keyword evidence="1" id="KW-0732">Signal</keyword>
<protein>
    <submittedName>
        <fullName evidence="2">Uncharacterized protein</fullName>
    </submittedName>
</protein>
<dbReference type="AlphaFoldDB" id="A0A822ZF33"/>
<accession>A0A822ZF33</accession>
<proteinExistence type="predicted"/>
<reference evidence="2 3" key="1">
    <citation type="journal article" date="2020" name="Mol. Biol. Evol.">
        <title>Distinct Expression and Methylation Patterns for Genes with Different Fates following a Single Whole-Genome Duplication in Flowering Plants.</title>
        <authorList>
            <person name="Shi T."/>
            <person name="Rahmani R.S."/>
            <person name="Gugger P.F."/>
            <person name="Wang M."/>
            <person name="Li H."/>
            <person name="Zhang Y."/>
            <person name="Li Z."/>
            <person name="Wang Q."/>
            <person name="Van de Peer Y."/>
            <person name="Marchal K."/>
            <person name="Chen J."/>
        </authorList>
    </citation>
    <scope>NUCLEOTIDE SEQUENCE [LARGE SCALE GENOMIC DNA]</scope>
    <source>
        <tissue evidence="2">Leaf</tissue>
    </source>
</reference>
<comment type="caution">
    <text evidence="2">The sequence shown here is derived from an EMBL/GenBank/DDBJ whole genome shotgun (WGS) entry which is preliminary data.</text>
</comment>
<evidence type="ECO:0000313" key="2">
    <source>
        <dbReference type="EMBL" id="DAD43732.1"/>
    </source>
</evidence>
<dbReference type="PANTHER" id="PTHR31966:SF3">
    <property type="entry name" value="OS05G0501700 PROTEIN"/>
    <property type="match status" value="1"/>
</dbReference>
<dbReference type="EMBL" id="DUZY01000006">
    <property type="protein sequence ID" value="DAD43732.1"/>
    <property type="molecule type" value="Genomic_DNA"/>
</dbReference>
<organism evidence="2 3">
    <name type="scientific">Nelumbo nucifera</name>
    <name type="common">Sacred lotus</name>
    <dbReference type="NCBI Taxonomy" id="4432"/>
    <lineage>
        <taxon>Eukaryota</taxon>
        <taxon>Viridiplantae</taxon>
        <taxon>Streptophyta</taxon>
        <taxon>Embryophyta</taxon>
        <taxon>Tracheophyta</taxon>
        <taxon>Spermatophyta</taxon>
        <taxon>Magnoliopsida</taxon>
        <taxon>Proteales</taxon>
        <taxon>Nelumbonaceae</taxon>
        <taxon>Nelumbo</taxon>
    </lineage>
</organism>
<sequence length="90" mass="10327">MILFHIWATSVLYGVDWGCIDLSIETNEESQQKLEEDFDAFTITTAIDLAQPLVEAQIPSKIHIVKDHNKKERLFLEVEKLGLSVVIMRN</sequence>
<dbReference type="InterPro" id="IPR044162">
    <property type="entry name" value="PHOS32/34"/>
</dbReference>
<evidence type="ECO:0000313" key="3">
    <source>
        <dbReference type="Proteomes" id="UP000607653"/>
    </source>
</evidence>
<gene>
    <name evidence="2" type="ORF">HUJ06_001962</name>
</gene>
<feature type="chain" id="PRO_5032733760" evidence="1">
    <location>
        <begin position="18"/>
        <end position="90"/>
    </location>
</feature>
<evidence type="ECO:0000256" key="1">
    <source>
        <dbReference type="SAM" id="SignalP"/>
    </source>
</evidence>
<keyword evidence="3" id="KW-1185">Reference proteome</keyword>
<dbReference type="PANTHER" id="PTHR31966">
    <property type="entry name" value="OS01G0783500 PROTEIN"/>
    <property type="match status" value="1"/>
</dbReference>
<dbReference type="Proteomes" id="UP000607653">
    <property type="component" value="Unassembled WGS sequence"/>
</dbReference>